<dbReference type="NCBIfam" id="NF001109">
    <property type="entry name" value="PRK00136.1"/>
    <property type="match status" value="1"/>
</dbReference>
<dbReference type="Gene3D" id="3.30.1370.30">
    <property type="match status" value="1"/>
</dbReference>
<evidence type="ECO:0000256" key="6">
    <source>
        <dbReference type="HAMAP-Rule" id="MF_01302"/>
    </source>
</evidence>
<dbReference type="Proteomes" id="UP000677668">
    <property type="component" value="Chromosome 1"/>
</dbReference>
<accession>A0ABX8B127</accession>
<keyword evidence="6" id="KW-0699">rRNA-binding</keyword>
<dbReference type="Gene3D" id="3.30.1490.10">
    <property type="match status" value="1"/>
</dbReference>
<comment type="function">
    <text evidence="6">One of the primary rRNA binding proteins, it binds directly to 16S rRNA central domain where it helps coordinate assembly of the platform of the 30S subunit.</text>
</comment>
<evidence type="ECO:0000313" key="9">
    <source>
        <dbReference type="Proteomes" id="UP000677668"/>
    </source>
</evidence>
<keyword evidence="9" id="KW-1185">Reference proteome</keyword>
<name>A0ABX8B127_9BACT</name>
<keyword evidence="2 6" id="KW-0689">Ribosomal protein</keyword>
<comment type="subunit">
    <text evidence="5 6">Part of the 30S ribosomal subunit. Contacts proteins S5 and S12.</text>
</comment>
<dbReference type="GO" id="GO:0005840">
    <property type="term" value="C:ribosome"/>
    <property type="evidence" value="ECO:0007669"/>
    <property type="project" value="UniProtKB-KW"/>
</dbReference>
<evidence type="ECO:0000313" key="8">
    <source>
        <dbReference type="EMBL" id="QUV93179.1"/>
    </source>
</evidence>
<dbReference type="InterPro" id="IPR035987">
    <property type="entry name" value="Ribosomal_uS8_sf"/>
</dbReference>
<dbReference type="HAMAP" id="MF_01302_B">
    <property type="entry name" value="Ribosomal_uS8_B"/>
    <property type="match status" value="1"/>
</dbReference>
<dbReference type="SUPFAM" id="SSF56047">
    <property type="entry name" value="Ribosomal protein S8"/>
    <property type="match status" value="1"/>
</dbReference>
<protein>
    <recommendedName>
        <fullName evidence="4 6">Small ribosomal subunit protein uS8</fullName>
    </recommendedName>
</protein>
<evidence type="ECO:0000256" key="2">
    <source>
        <dbReference type="ARBA" id="ARBA00022980"/>
    </source>
</evidence>
<keyword evidence="6" id="KW-0694">RNA-binding</keyword>
<dbReference type="PANTHER" id="PTHR11758">
    <property type="entry name" value="40S RIBOSOMAL PROTEIN S15A"/>
    <property type="match status" value="1"/>
</dbReference>
<organism evidence="8 9">
    <name type="scientific">Chloracidobacterium sp. N</name>
    <dbReference type="NCBI Taxonomy" id="2821540"/>
    <lineage>
        <taxon>Bacteria</taxon>
        <taxon>Pseudomonadati</taxon>
        <taxon>Acidobacteriota</taxon>
        <taxon>Terriglobia</taxon>
        <taxon>Terriglobales</taxon>
        <taxon>Acidobacteriaceae</taxon>
        <taxon>Chloracidobacterium</taxon>
        <taxon>Chloracidobacterium aggregatum</taxon>
    </lineage>
</organism>
<proteinExistence type="inferred from homology"/>
<dbReference type="RefSeq" id="WP_072234201.1">
    <property type="nucleotide sequence ID" value="NZ_CP072642.1"/>
</dbReference>
<dbReference type="InterPro" id="IPR047863">
    <property type="entry name" value="Ribosomal_uS8_CS"/>
</dbReference>
<evidence type="ECO:0000256" key="3">
    <source>
        <dbReference type="ARBA" id="ARBA00023274"/>
    </source>
</evidence>
<dbReference type="Pfam" id="PF00410">
    <property type="entry name" value="Ribosomal_S8"/>
    <property type="match status" value="1"/>
</dbReference>
<gene>
    <name evidence="6 8" type="primary">rpsH</name>
    <name evidence="8" type="ORF">J8C05_07275</name>
</gene>
<keyword evidence="3 6" id="KW-0687">Ribonucleoprotein</keyword>
<evidence type="ECO:0000256" key="5">
    <source>
        <dbReference type="ARBA" id="ARBA00046740"/>
    </source>
</evidence>
<sequence length="130" mass="14565">MTDPISDLLTRIRNAIQAGHSKVDVGYSKMKAEIVRLLREEGYINNYKVTGDGCKRTIRIYIRYAQSSEPAIHHLSRVSRPGRRVYVNVKKIPRPLNGLGTCILSTSCGILTGKEAYQKRVGGEVLCLVY</sequence>
<dbReference type="InterPro" id="IPR000630">
    <property type="entry name" value="Ribosomal_uS8"/>
</dbReference>
<dbReference type="PROSITE" id="PS00053">
    <property type="entry name" value="RIBOSOMAL_S8"/>
    <property type="match status" value="1"/>
</dbReference>
<evidence type="ECO:0000256" key="4">
    <source>
        <dbReference type="ARBA" id="ARBA00035258"/>
    </source>
</evidence>
<comment type="similarity">
    <text evidence="1 6 7">Belongs to the universal ribosomal protein uS8 family.</text>
</comment>
<evidence type="ECO:0000256" key="1">
    <source>
        <dbReference type="ARBA" id="ARBA00006471"/>
    </source>
</evidence>
<reference evidence="8 9" key="1">
    <citation type="submission" date="2021-03" db="EMBL/GenBank/DDBJ databases">
        <title>Genomic and phenotypic characterization of Chloracidobacterium isolates provides evidence for multiple species.</title>
        <authorList>
            <person name="Saini M.K."/>
            <person name="Costas A.M.G."/>
            <person name="Tank M."/>
            <person name="Bryant D.A."/>
        </authorList>
    </citation>
    <scope>NUCLEOTIDE SEQUENCE [LARGE SCALE GENOMIC DNA]</scope>
    <source>
        <strain evidence="8 9">N</strain>
    </source>
</reference>
<evidence type="ECO:0000256" key="7">
    <source>
        <dbReference type="RuleBase" id="RU003660"/>
    </source>
</evidence>
<dbReference type="EMBL" id="CP072642">
    <property type="protein sequence ID" value="QUV93179.1"/>
    <property type="molecule type" value="Genomic_DNA"/>
</dbReference>